<protein>
    <submittedName>
        <fullName evidence="2">Uncharacterized protein</fullName>
    </submittedName>
</protein>
<keyword evidence="1" id="KW-0472">Membrane</keyword>
<feature type="transmembrane region" description="Helical" evidence="1">
    <location>
        <begin position="66"/>
        <end position="85"/>
    </location>
</feature>
<dbReference type="RefSeq" id="WP_105336077.1">
    <property type="nucleotide sequence ID" value="NZ_PUHZ01000014.1"/>
</dbReference>
<dbReference type="EMBL" id="PUHZ01000014">
    <property type="protein sequence ID" value="PQO45586.1"/>
    <property type="molecule type" value="Genomic_DNA"/>
</dbReference>
<accession>A0A2S8GMC0</accession>
<evidence type="ECO:0000313" key="2">
    <source>
        <dbReference type="EMBL" id="PQO45586.1"/>
    </source>
</evidence>
<dbReference type="AlphaFoldDB" id="A0A2S8GMC0"/>
<keyword evidence="1" id="KW-1133">Transmembrane helix</keyword>
<organism evidence="2 3">
    <name type="scientific">Blastopirellula marina</name>
    <dbReference type="NCBI Taxonomy" id="124"/>
    <lineage>
        <taxon>Bacteria</taxon>
        <taxon>Pseudomonadati</taxon>
        <taxon>Planctomycetota</taxon>
        <taxon>Planctomycetia</taxon>
        <taxon>Pirellulales</taxon>
        <taxon>Pirellulaceae</taxon>
        <taxon>Blastopirellula</taxon>
    </lineage>
</organism>
<reference evidence="2 3" key="1">
    <citation type="submission" date="2018-02" db="EMBL/GenBank/DDBJ databases">
        <title>Comparative genomes isolates from brazilian mangrove.</title>
        <authorList>
            <person name="Araujo J.E."/>
            <person name="Taketani R.G."/>
            <person name="Silva M.C.P."/>
            <person name="Loureco M.V."/>
            <person name="Andreote F.D."/>
        </authorList>
    </citation>
    <scope>NUCLEOTIDE SEQUENCE [LARGE SCALE GENOMIC DNA]</scope>
    <source>
        <strain evidence="2 3">Nap-Phe MGV</strain>
    </source>
</reference>
<evidence type="ECO:0000313" key="3">
    <source>
        <dbReference type="Proteomes" id="UP000237819"/>
    </source>
</evidence>
<name>A0A2S8GMC0_9BACT</name>
<evidence type="ECO:0000256" key="1">
    <source>
        <dbReference type="SAM" id="Phobius"/>
    </source>
</evidence>
<dbReference type="Proteomes" id="UP000237819">
    <property type="component" value="Unassembled WGS sequence"/>
</dbReference>
<comment type="caution">
    <text evidence="2">The sequence shown here is derived from an EMBL/GenBank/DDBJ whole genome shotgun (WGS) entry which is preliminary data.</text>
</comment>
<proteinExistence type="predicted"/>
<keyword evidence="1" id="KW-0812">Transmembrane</keyword>
<dbReference type="OrthoDB" id="291908at2"/>
<sequence>MKYSLTGTAANGLPVSRLVEFPDEAAVRTYAEENGITVRAIRVAPNQGIGLPGSPQQRLRSTSGTFFMWAWICLIAGVLTLFIPAPFACVLLPVAFLLFILGGIYGANATVAEAVEANKNNAR</sequence>
<gene>
    <name evidence="2" type="ORF">C5Y93_14190</name>
</gene>
<feature type="transmembrane region" description="Helical" evidence="1">
    <location>
        <begin position="91"/>
        <end position="115"/>
    </location>
</feature>